<reference evidence="2 3" key="1">
    <citation type="journal article" date="2019" name="Mol. Biol. Evol.">
        <title>Blast fungal genomes show frequent chromosomal changes, gene gains and losses, and effector gene turnover.</title>
        <authorList>
            <person name="Gomez Luciano L.B."/>
            <person name="Jason Tsai I."/>
            <person name="Chuma I."/>
            <person name="Tosa Y."/>
            <person name="Chen Y.H."/>
            <person name="Li J.Y."/>
            <person name="Li M.Y."/>
            <person name="Jade Lu M.Y."/>
            <person name="Nakayashiki H."/>
            <person name="Li W.H."/>
        </authorList>
    </citation>
    <scope>NUCLEOTIDE SEQUENCE [LARGE SCALE GENOMIC DNA]</scope>
    <source>
        <strain evidence="2">MZ5-1-6</strain>
    </source>
</reference>
<dbReference type="EMBL" id="CP034206">
    <property type="protein sequence ID" value="QBZ58350.1"/>
    <property type="molecule type" value="Genomic_DNA"/>
</dbReference>
<protein>
    <submittedName>
        <fullName evidence="2">Uncharacterized protein</fullName>
    </submittedName>
</protein>
<dbReference type="Proteomes" id="UP000294847">
    <property type="component" value="Chromosome 3"/>
</dbReference>
<proteinExistence type="predicted"/>
<feature type="region of interest" description="Disordered" evidence="1">
    <location>
        <begin position="1"/>
        <end position="39"/>
    </location>
</feature>
<accession>A0A4P7NCK3</accession>
<organism evidence="2 3">
    <name type="scientific">Pyricularia oryzae</name>
    <name type="common">Rice blast fungus</name>
    <name type="synonym">Magnaporthe oryzae</name>
    <dbReference type="NCBI Taxonomy" id="318829"/>
    <lineage>
        <taxon>Eukaryota</taxon>
        <taxon>Fungi</taxon>
        <taxon>Dikarya</taxon>
        <taxon>Ascomycota</taxon>
        <taxon>Pezizomycotina</taxon>
        <taxon>Sordariomycetes</taxon>
        <taxon>Sordariomycetidae</taxon>
        <taxon>Magnaporthales</taxon>
        <taxon>Pyriculariaceae</taxon>
        <taxon>Pyricularia</taxon>
    </lineage>
</organism>
<gene>
    <name evidence="2" type="ORF">PoMZ_03302</name>
</gene>
<name>A0A4P7NCK3_PYROR</name>
<evidence type="ECO:0000256" key="1">
    <source>
        <dbReference type="SAM" id="MobiDB-lite"/>
    </source>
</evidence>
<evidence type="ECO:0000313" key="3">
    <source>
        <dbReference type="Proteomes" id="UP000294847"/>
    </source>
</evidence>
<sequence length="111" mass="12416">MSSQYPQQQSYREAHDDDTSNAEHPPPIPDGRPGPVEVTVSPYERASRYEEHGLGLQVCGDTPGLKAAHAGDRWPELVYQWATGGEPAHVIWGTWEEGKGWQREVQLLKPI</sequence>
<evidence type="ECO:0000313" key="2">
    <source>
        <dbReference type="EMBL" id="QBZ58350.1"/>
    </source>
</evidence>
<dbReference type="AlphaFoldDB" id="A0A4P7NCK3"/>
<feature type="compositionally biased region" description="Polar residues" evidence="1">
    <location>
        <begin position="1"/>
        <end position="11"/>
    </location>
</feature>